<evidence type="ECO:0000256" key="2">
    <source>
        <dbReference type="ARBA" id="ARBA00022837"/>
    </source>
</evidence>
<sequence>MTRGILAVHIVEGKDLKKTDEFGHGDPYVEIWLDKNAQKFKTDVRRDTPTPVWDRKYHYNVTNQCELHVRVMDEDILTDDTIGTASVDISDIYTCYYIDKWIDLPDVDGKHRDGQVHIILEYFPPHLIAEYFPSK</sequence>
<gene>
    <name evidence="4" type="ORF">DERYTH_LOCUS10928</name>
</gene>
<dbReference type="GO" id="GO:0005509">
    <property type="term" value="F:calcium ion binding"/>
    <property type="evidence" value="ECO:0007669"/>
    <property type="project" value="TreeGrafter"/>
</dbReference>
<keyword evidence="1" id="KW-0479">Metal-binding</keyword>
<organism evidence="4 5">
    <name type="scientific">Dentiscutata erythropus</name>
    <dbReference type="NCBI Taxonomy" id="1348616"/>
    <lineage>
        <taxon>Eukaryota</taxon>
        <taxon>Fungi</taxon>
        <taxon>Fungi incertae sedis</taxon>
        <taxon>Mucoromycota</taxon>
        <taxon>Glomeromycotina</taxon>
        <taxon>Glomeromycetes</taxon>
        <taxon>Diversisporales</taxon>
        <taxon>Gigasporaceae</taxon>
        <taxon>Dentiscutata</taxon>
    </lineage>
</organism>
<accession>A0A9N9E518</accession>
<dbReference type="PANTHER" id="PTHR45911">
    <property type="entry name" value="C2 DOMAIN-CONTAINING PROTEIN"/>
    <property type="match status" value="1"/>
</dbReference>
<comment type="caution">
    <text evidence="4">The sequence shown here is derived from an EMBL/GenBank/DDBJ whole genome shotgun (WGS) entry which is preliminary data.</text>
</comment>
<dbReference type="PROSITE" id="PS50004">
    <property type="entry name" value="C2"/>
    <property type="match status" value="1"/>
</dbReference>
<name>A0A9N9E518_9GLOM</name>
<proteinExistence type="predicted"/>
<evidence type="ECO:0000256" key="1">
    <source>
        <dbReference type="ARBA" id="ARBA00022723"/>
    </source>
</evidence>
<feature type="domain" description="C2" evidence="3">
    <location>
        <begin position="1"/>
        <end position="102"/>
    </location>
</feature>
<protein>
    <submittedName>
        <fullName evidence="4">13711_t:CDS:1</fullName>
    </submittedName>
</protein>
<dbReference type="Proteomes" id="UP000789405">
    <property type="component" value="Unassembled WGS sequence"/>
</dbReference>
<reference evidence="4" key="1">
    <citation type="submission" date="2021-06" db="EMBL/GenBank/DDBJ databases">
        <authorList>
            <person name="Kallberg Y."/>
            <person name="Tangrot J."/>
            <person name="Rosling A."/>
        </authorList>
    </citation>
    <scope>NUCLEOTIDE SEQUENCE</scope>
    <source>
        <strain evidence="4">MA453B</strain>
    </source>
</reference>
<dbReference type="SUPFAM" id="SSF49562">
    <property type="entry name" value="C2 domain (Calcium/lipid-binding domain, CaLB)"/>
    <property type="match status" value="1"/>
</dbReference>
<evidence type="ECO:0000313" key="4">
    <source>
        <dbReference type="EMBL" id="CAG8665347.1"/>
    </source>
</evidence>
<dbReference type="Gene3D" id="2.60.40.150">
    <property type="entry name" value="C2 domain"/>
    <property type="match status" value="1"/>
</dbReference>
<keyword evidence="2" id="KW-0106">Calcium</keyword>
<dbReference type="InterPro" id="IPR035892">
    <property type="entry name" value="C2_domain_sf"/>
</dbReference>
<dbReference type="PANTHER" id="PTHR45911:SF4">
    <property type="entry name" value="MULTIPLE C2 AND TRANSMEMBRANE DOMAIN-CONTAINING PROTEIN"/>
    <property type="match status" value="1"/>
</dbReference>
<evidence type="ECO:0000259" key="3">
    <source>
        <dbReference type="PROSITE" id="PS50004"/>
    </source>
</evidence>
<dbReference type="OrthoDB" id="270970at2759"/>
<dbReference type="EMBL" id="CAJVPY010006577">
    <property type="protein sequence ID" value="CAG8665347.1"/>
    <property type="molecule type" value="Genomic_DNA"/>
</dbReference>
<dbReference type="SMART" id="SM00239">
    <property type="entry name" value="C2"/>
    <property type="match status" value="1"/>
</dbReference>
<keyword evidence="5" id="KW-1185">Reference proteome</keyword>
<dbReference type="Pfam" id="PF00168">
    <property type="entry name" value="C2"/>
    <property type="match status" value="1"/>
</dbReference>
<dbReference type="AlphaFoldDB" id="A0A9N9E518"/>
<evidence type="ECO:0000313" key="5">
    <source>
        <dbReference type="Proteomes" id="UP000789405"/>
    </source>
</evidence>
<dbReference type="CDD" id="cd00030">
    <property type="entry name" value="C2"/>
    <property type="match status" value="1"/>
</dbReference>
<dbReference type="InterPro" id="IPR000008">
    <property type="entry name" value="C2_dom"/>
</dbReference>
<dbReference type="GO" id="GO:0016020">
    <property type="term" value="C:membrane"/>
    <property type="evidence" value="ECO:0007669"/>
    <property type="project" value="TreeGrafter"/>
</dbReference>